<dbReference type="RefSeq" id="WP_184433131.1">
    <property type="nucleotide sequence ID" value="NZ_JACIGI010000008.1"/>
</dbReference>
<evidence type="ECO:0000259" key="2">
    <source>
        <dbReference type="Pfam" id="PF13767"/>
    </source>
</evidence>
<proteinExistence type="predicted"/>
<dbReference type="Proteomes" id="UP000555728">
    <property type="component" value="Unassembled WGS sequence"/>
</dbReference>
<keyword evidence="1" id="KW-0732">Signal</keyword>
<dbReference type="AlphaFoldDB" id="A0A7W6WKC9"/>
<reference evidence="3 4" key="1">
    <citation type="submission" date="2020-08" db="EMBL/GenBank/DDBJ databases">
        <title>Genome sequencing of Purple Non-Sulfur Bacteria from various extreme environments.</title>
        <authorList>
            <person name="Mayer M."/>
        </authorList>
    </citation>
    <scope>NUCLEOTIDE SEQUENCE [LARGE SCALE GENOMIC DNA]</scope>
    <source>
        <strain evidence="3 4">JA135</strain>
    </source>
</reference>
<comment type="caution">
    <text evidence="3">The sequence shown here is derived from an EMBL/GenBank/DDBJ whole genome shotgun (WGS) entry which is preliminary data.</text>
</comment>
<gene>
    <name evidence="3" type="ORF">GGD88_001348</name>
</gene>
<dbReference type="InterPro" id="IPR025433">
    <property type="entry name" value="DUF4168"/>
</dbReference>
<dbReference type="Pfam" id="PF13767">
    <property type="entry name" value="DUF4168"/>
    <property type="match status" value="1"/>
</dbReference>
<keyword evidence="3" id="KW-0675">Receptor</keyword>
<evidence type="ECO:0000313" key="4">
    <source>
        <dbReference type="Proteomes" id="UP000555728"/>
    </source>
</evidence>
<feature type="signal peptide" evidence="1">
    <location>
        <begin position="1"/>
        <end position="37"/>
    </location>
</feature>
<feature type="domain" description="DUF4168" evidence="2">
    <location>
        <begin position="54"/>
        <end position="130"/>
    </location>
</feature>
<evidence type="ECO:0000313" key="3">
    <source>
        <dbReference type="EMBL" id="MBB4285629.1"/>
    </source>
</evidence>
<evidence type="ECO:0000256" key="1">
    <source>
        <dbReference type="SAM" id="SignalP"/>
    </source>
</evidence>
<keyword evidence="4" id="KW-1185">Reference proteome</keyword>
<dbReference type="EMBL" id="JACIGI010000008">
    <property type="protein sequence ID" value="MBB4285629.1"/>
    <property type="molecule type" value="Genomic_DNA"/>
</dbReference>
<accession>A0A7W6WKC9</accession>
<sequence length="137" mass="14318">MTTLISAPRRPARFAALAGAVGLAVTALAGAPHPAIAQSGGAQPQATAPATDVSTQEVQQIAQISADLMQLNESVRGQMAEAGTDAERASIRQQAQTEAVETIRENGLSVDRYNAIVAAARQDEALMERIRKTIQGL</sequence>
<protein>
    <submittedName>
        <fullName evidence="3">Outer membrane receptor protein involved in Fe transport</fullName>
    </submittedName>
</protein>
<name>A0A7W6WKC9_9PROT</name>
<feature type="chain" id="PRO_5031361341" evidence="1">
    <location>
        <begin position="38"/>
        <end position="137"/>
    </location>
</feature>
<organism evidence="3 4">
    <name type="scientific">Roseospira goensis</name>
    <dbReference type="NCBI Taxonomy" id="391922"/>
    <lineage>
        <taxon>Bacteria</taxon>
        <taxon>Pseudomonadati</taxon>
        <taxon>Pseudomonadota</taxon>
        <taxon>Alphaproteobacteria</taxon>
        <taxon>Rhodospirillales</taxon>
        <taxon>Rhodospirillaceae</taxon>
        <taxon>Roseospira</taxon>
    </lineage>
</organism>